<dbReference type="InterPro" id="IPR025736">
    <property type="entry name" value="PucR_C-HTH_dom"/>
</dbReference>
<dbReference type="InterPro" id="IPR051448">
    <property type="entry name" value="CdaR-like_regulators"/>
</dbReference>
<evidence type="ECO:0000313" key="3">
    <source>
        <dbReference type="EMBL" id="TDK62089.1"/>
    </source>
</evidence>
<comment type="similarity">
    <text evidence="1">Belongs to the CdaR family.</text>
</comment>
<dbReference type="PANTHER" id="PTHR33744:SF1">
    <property type="entry name" value="DNA-BINDING TRANSCRIPTIONAL ACTIVATOR ADER"/>
    <property type="match status" value="1"/>
</dbReference>
<evidence type="ECO:0000313" key="4">
    <source>
        <dbReference type="Proteomes" id="UP000295132"/>
    </source>
</evidence>
<feature type="domain" description="GAF" evidence="2">
    <location>
        <begin position="152"/>
        <end position="310"/>
    </location>
</feature>
<dbReference type="SUPFAM" id="SSF55781">
    <property type="entry name" value="GAF domain-like"/>
    <property type="match status" value="1"/>
</dbReference>
<dbReference type="InterPro" id="IPR029016">
    <property type="entry name" value="GAF-like_dom_sf"/>
</dbReference>
<dbReference type="Proteomes" id="UP000295132">
    <property type="component" value="Unassembled WGS sequence"/>
</dbReference>
<dbReference type="Pfam" id="PF13185">
    <property type="entry name" value="GAF_2"/>
    <property type="match status" value="1"/>
</dbReference>
<dbReference type="Pfam" id="PF17853">
    <property type="entry name" value="GGDEF_2"/>
    <property type="match status" value="1"/>
</dbReference>
<accession>A0A4R5VT26</accession>
<dbReference type="SMART" id="SM00065">
    <property type="entry name" value="GAF"/>
    <property type="match status" value="1"/>
</dbReference>
<dbReference type="InterPro" id="IPR042070">
    <property type="entry name" value="PucR_C-HTH_sf"/>
</dbReference>
<evidence type="ECO:0000259" key="2">
    <source>
        <dbReference type="SMART" id="SM00065"/>
    </source>
</evidence>
<dbReference type="AlphaFoldDB" id="A0A4R5VT26"/>
<reference evidence="3 4" key="1">
    <citation type="submission" date="2019-03" db="EMBL/GenBank/DDBJ databases">
        <title>Bacillus niacini sp. nov. a Nicotinate-Metabolizing Mesophile Isolated from Soil.</title>
        <authorList>
            <person name="Zhang G."/>
        </authorList>
    </citation>
    <scope>NUCLEOTIDE SEQUENCE [LARGE SCALE GENOMIC DNA]</scope>
    <source>
        <strain evidence="3 4">WN066</strain>
    </source>
</reference>
<dbReference type="EMBL" id="SMYO01000004">
    <property type="protein sequence ID" value="TDK62089.1"/>
    <property type="molecule type" value="Genomic_DNA"/>
</dbReference>
<protein>
    <submittedName>
        <fullName evidence="3">GAF domain-containing protein</fullName>
    </submittedName>
</protein>
<sequence length="731" mass="84380">MYNCTIKSLIYCILVHREVFYMKNLHLYTFLCKKFNPIPFQIYFFENRKQSSHLLYTNNKTAPNHFTILPASATDNITIQFDGNQTAVSFYYSENNQVLLTLSSPKVNLSEKELEQLYVMFSFLETEITLREKEAEIASMIESSLTITSSLELEEVLNKIITQALSVIPAADKGYLQLYDEKTNELIPRAAVGYNEKLQAVKIKSGESITGKVFQDRTPVMYESPSEVFEEMKTITKGNLTIFENSIDLLQIKSMIAIPLILENKAIGVMAVQQFNTEGKLRERDFSLLQGFAAQAAIAIQNAKLFQEKNARLAEITNLTRELEKKNKLFLRRAEIHETLTQLSLQNKSVEFIILELNRMMNSEIFFFDHLDMELFPKKNIPSSYLSNDEFSKILRTRKRPFSMMIVDGSEIEYYVYPIQSDRVTLGCFFVPLREPISQQDKMTIEQASSVLALELTKRKTQAEVYYKKTQELFNDLLQYKDPSALEEIGELLGLNSQSHFSVILVEVVAYQDLQTLEAVIHRLISQLKRRIASQGTLIFGFHNKVTILFSTQHTHEINEWVHSLHSLLVKWSDREEMPLHAGLSTPHEGIQSIVKCHEEANKSLAYLISRKQTGMMDYKKMGINRLFPTGSSPEIERFAEEILTPLRTEKARNNDLEKTLMTYVKCNKSMIETAETLHIHKNTLYNRIKKIEELLGLEFHNPEDYLQILLACHFQEDLLLSRRNNGALIE</sequence>
<dbReference type="Pfam" id="PF13556">
    <property type="entry name" value="HTH_30"/>
    <property type="match status" value="1"/>
</dbReference>
<organism evidence="3 4">
    <name type="scientific">Bacillus salipaludis</name>
    <dbReference type="NCBI Taxonomy" id="2547811"/>
    <lineage>
        <taxon>Bacteria</taxon>
        <taxon>Bacillati</taxon>
        <taxon>Bacillota</taxon>
        <taxon>Bacilli</taxon>
        <taxon>Bacillales</taxon>
        <taxon>Bacillaceae</taxon>
        <taxon>Bacillus</taxon>
    </lineage>
</organism>
<dbReference type="Gene3D" id="3.30.450.40">
    <property type="match status" value="1"/>
</dbReference>
<dbReference type="InterPro" id="IPR003018">
    <property type="entry name" value="GAF"/>
</dbReference>
<dbReference type="InterPro" id="IPR041522">
    <property type="entry name" value="CdaR_GGDEF"/>
</dbReference>
<name>A0A4R5VT26_9BACI</name>
<comment type="caution">
    <text evidence="3">The sequence shown here is derived from an EMBL/GenBank/DDBJ whole genome shotgun (WGS) entry which is preliminary data.</text>
</comment>
<proteinExistence type="inferred from homology"/>
<dbReference type="Gene3D" id="1.10.10.2840">
    <property type="entry name" value="PucR C-terminal helix-turn-helix domain"/>
    <property type="match status" value="1"/>
</dbReference>
<evidence type="ECO:0000256" key="1">
    <source>
        <dbReference type="ARBA" id="ARBA00006754"/>
    </source>
</evidence>
<dbReference type="PANTHER" id="PTHR33744">
    <property type="entry name" value="CARBOHYDRATE DIACID REGULATOR"/>
    <property type="match status" value="1"/>
</dbReference>
<gene>
    <name evidence="3" type="ORF">E2K98_08450</name>
</gene>